<dbReference type="RefSeq" id="WP_343131360.1">
    <property type="nucleotide sequence ID" value="NZ_JBCITK010000001.1"/>
</dbReference>
<feature type="domain" description="Phosphoribosyltransferase" evidence="2">
    <location>
        <begin position="199"/>
        <end position="235"/>
    </location>
</feature>
<comment type="caution">
    <text evidence="3">The sequence shown here is derived from an EMBL/GenBank/DDBJ whole genome shotgun (WGS) entry which is preliminary data.</text>
</comment>
<evidence type="ECO:0000313" key="3">
    <source>
        <dbReference type="EMBL" id="MEN0644729.1"/>
    </source>
</evidence>
<dbReference type="Gene3D" id="3.40.50.2020">
    <property type="match status" value="1"/>
</dbReference>
<dbReference type="CDD" id="cd06223">
    <property type="entry name" value="PRTases_typeI"/>
    <property type="match status" value="1"/>
</dbReference>
<dbReference type="Proteomes" id="UP001418796">
    <property type="component" value="Unassembled WGS sequence"/>
</dbReference>
<proteinExistence type="inferred from homology"/>
<dbReference type="PANTHER" id="PTHR47505:SF1">
    <property type="entry name" value="DNA UTILIZATION PROTEIN YHGH"/>
    <property type="match status" value="1"/>
</dbReference>
<dbReference type="Pfam" id="PF00156">
    <property type="entry name" value="Pribosyltran"/>
    <property type="match status" value="1"/>
</dbReference>
<dbReference type="InterPro" id="IPR029057">
    <property type="entry name" value="PRTase-like"/>
</dbReference>
<dbReference type="PANTHER" id="PTHR47505">
    <property type="entry name" value="DNA UTILIZATION PROTEIN YHGH"/>
    <property type="match status" value="1"/>
</dbReference>
<dbReference type="InterPro" id="IPR000836">
    <property type="entry name" value="PRTase_dom"/>
</dbReference>
<protein>
    <submittedName>
        <fullName evidence="3">ComF family protein</fullName>
    </submittedName>
</protein>
<dbReference type="EMBL" id="JBCITK010000001">
    <property type="protein sequence ID" value="MEN0644729.1"/>
    <property type="molecule type" value="Genomic_DNA"/>
</dbReference>
<evidence type="ECO:0000256" key="1">
    <source>
        <dbReference type="ARBA" id="ARBA00008007"/>
    </source>
</evidence>
<sequence>MNRCLKCLTTYFDKPSWSLLLMKKHPNPLCYECSKGVERIAGERCQLCSRSLEKISIRLQKNGTCYDCIRWTKGTETKDLLEGNHSILEYNPFLKEWFAQFKFKGDAVAASYFGNLLYKHYKSKYAEYTVVPIPLSQKSLENRTFNQVDLMIQNWRCRTLMLGRLERDKQSKKSREERIALVGHSPFYVKEIAEKDLLKKVVLIDDIYTTGTTVRQAAKSLKEAGAETVASLTVAR</sequence>
<accession>A0ABU9VLE9</accession>
<evidence type="ECO:0000313" key="4">
    <source>
        <dbReference type="Proteomes" id="UP001418796"/>
    </source>
</evidence>
<gene>
    <name evidence="3" type="ORF">MKY91_16370</name>
</gene>
<organism evidence="3 4">
    <name type="scientific">Alkalicoccobacillus gibsonii</name>
    <dbReference type="NCBI Taxonomy" id="79881"/>
    <lineage>
        <taxon>Bacteria</taxon>
        <taxon>Bacillati</taxon>
        <taxon>Bacillota</taxon>
        <taxon>Bacilli</taxon>
        <taxon>Bacillales</taxon>
        <taxon>Bacillaceae</taxon>
        <taxon>Alkalicoccobacillus</taxon>
    </lineage>
</organism>
<keyword evidence="4" id="KW-1185">Reference proteome</keyword>
<dbReference type="InterPro" id="IPR051910">
    <property type="entry name" value="ComF/GntX_DNA_util-trans"/>
</dbReference>
<comment type="similarity">
    <text evidence="1">Belongs to the ComF/GntX family.</text>
</comment>
<evidence type="ECO:0000259" key="2">
    <source>
        <dbReference type="Pfam" id="PF00156"/>
    </source>
</evidence>
<dbReference type="SUPFAM" id="SSF53271">
    <property type="entry name" value="PRTase-like"/>
    <property type="match status" value="1"/>
</dbReference>
<reference evidence="3 4" key="1">
    <citation type="submission" date="2024-03" db="EMBL/GenBank/DDBJ databases">
        <title>Bacilli Hybrid Assemblies.</title>
        <authorList>
            <person name="Kovac J."/>
        </authorList>
    </citation>
    <scope>NUCLEOTIDE SEQUENCE [LARGE SCALE GENOMIC DNA]</scope>
    <source>
        <strain evidence="3 4">FSL R7-0666</strain>
    </source>
</reference>
<name>A0ABU9VLE9_9BACI</name>